<feature type="compositionally biased region" description="Basic and acidic residues" evidence="3">
    <location>
        <begin position="286"/>
        <end position="300"/>
    </location>
</feature>
<feature type="transmembrane region" description="Helical" evidence="4">
    <location>
        <begin position="14"/>
        <end position="34"/>
    </location>
</feature>
<organism evidence="6 7">
    <name type="scientific">Vibrio vulnificus (strain YJ016)</name>
    <dbReference type="NCBI Taxonomy" id="196600"/>
    <lineage>
        <taxon>Bacteria</taxon>
        <taxon>Pseudomonadati</taxon>
        <taxon>Pseudomonadota</taxon>
        <taxon>Gammaproteobacteria</taxon>
        <taxon>Vibrionales</taxon>
        <taxon>Vibrionaceae</taxon>
        <taxon>Vibrio</taxon>
    </lineage>
</organism>
<evidence type="ECO:0000256" key="3">
    <source>
        <dbReference type="SAM" id="MobiDB-lite"/>
    </source>
</evidence>
<protein>
    <recommendedName>
        <fullName evidence="5">HPt domain-containing protein</fullName>
    </recommendedName>
</protein>
<dbReference type="InterPro" id="IPR036641">
    <property type="entry name" value="HPT_dom_sf"/>
</dbReference>
<evidence type="ECO:0000259" key="5">
    <source>
        <dbReference type="PROSITE" id="PS50894"/>
    </source>
</evidence>
<dbReference type="GO" id="GO:0004672">
    <property type="term" value="F:protein kinase activity"/>
    <property type="evidence" value="ECO:0007669"/>
    <property type="project" value="UniProtKB-ARBA"/>
</dbReference>
<dbReference type="SUPFAM" id="SSF47226">
    <property type="entry name" value="Histidine-containing phosphotransfer domain, HPT domain"/>
    <property type="match status" value="1"/>
</dbReference>
<dbReference type="Proteomes" id="UP000002675">
    <property type="component" value="Chromosome I"/>
</dbReference>
<evidence type="ECO:0000256" key="4">
    <source>
        <dbReference type="SAM" id="Phobius"/>
    </source>
</evidence>
<name>Q7MMA5_VIBVY</name>
<evidence type="ECO:0000256" key="2">
    <source>
        <dbReference type="PROSITE-ProRule" id="PRU00110"/>
    </source>
</evidence>
<dbReference type="STRING" id="672.VV93_v1c10880"/>
<feature type="compositionally biased region" description="Polar residues" evidence="3">
    <location>
        <begin position="301"/>
        <end position="310"/>
    </location>
</feature>
<keyword evidence="4" id="KW-1133">Transmembrane helix</keyword>
<dbReference type="KEGG" id="vvy:VV1168"/>
<keyword evidence="1" id="KW-0902">Two-component regulatory system</keyword>
<keyword evidence="2" id="KW-0597">Phosphoprotein</keyword>
<dbReference type="InterPro" id="IPR008207">
    <property type="entry name" value="Sig_transdc_His_kin_Hpt_dom"/>
</dbReference>
<accession>Q7MMA5</accession>
<feature type="domain" description="HPt" evidence="5">
    <location>
        <begin position="348"/>
        <end position="444"/>
    </location>
</feature>
<dbReference type="HOGENOM" id="CLU_054576_0_0_6"/>
<dbReference type="CDD" id="cd00088">
    <property type="entry name" value="HPT"/>
    <property type="match status" value="1"/>
</dbReference>
<dbReference type="Pfam" id="PF01627">
    <property type="entry name" value="Hpt"/>
    <property type="match status" value="1"/>
</dbReference>
<evidence type="ECO:0000313" key="6">
    <source>
        <dbReference type="EMBL" id="BAC93932.1"/>
    </source>
</evidence>
<gene>
    <name evidence="6" type="ordered locus">VV1168</name>
</gene>
<dbReference type="PROSITE" id="PS50894">
    <property type="entry name" value="HPT"/>
    <property type="match status" value="1"/>
</dbReference>
<sequence length="449" mass="50735">MQGWSMVRLSNKWVFRYSLGLALVWLCSVAFVWMQITNMRAAVDAVEEVGNKIEEVHAAFSYKREQRIQKLDEISLNVQLIYALRIQLEATYVHSFFAPDITQFLHVTDRYVDSVKTILQIDSRLSDLVAEVRRQRLQQTHADSILSFALLGSYISEATLSNSTRLSPVFKDIDNLVLLSNDLEEAQRVPLQKLLAQSAVVLGQNAEVNHLVNQVSTHEVYAQQSWLEEQYHHIVLQSIVIVIAVSGLCFLGLLWLLYWGNTLVKSPQQSAENEVLCVPTETLNERLSSEAEQTAERPEQPSRQSDTSLVEQGKEIDRNRSVSTTTVPHGNEELPPIKIDLMMDSLSGDEESVQMLLSVFVQDHADEHSNFVATYRDDPETAQRIVHSLKGVAASLGADALRKVAMEIESSMKHGHEPTEQQLQQLKECIDKTVAYAQRILNREIVISS</sequence>
<reference evidence="6 7" key="1">
    <citation type="journal article" date="2003" name="Genome Res.">
        <title>Comparative genome analysis of Vibrio vulnificus, a marine pathogen.</title>
        <authorList>
            <person name="Chen C.Y."/>
            <person name="Wu K.M."/>
            <person name="Chang Y.C."/>
            <person name="Chang C.H."/>
            <person name="Tsai H.C."/>
            <person name="Liao T.L."/>
            <person name="Liu Y.M."/>
            <person name="Chen H.J."/>
            <person name="Shen A.B."/>
            <person name="Li J.C."/>
            <person name="Su T.L."/>
            <person name="Shao C.P."/>
            <person name="Lee C.T."/>
            <person name="Hor L.I."/>
            <person name="Tsai S.F."/>
        </authorList>
    </citation>
    <scope>NUCLEOTIDE SEQUENCE [LARGE SCALE GENOMIC DNA]</scope>
    <source>
        <strain evidence="6 7">YJ016</strain>
    </source>
</reference>
<keyword evidence="4" id="KW-0472">Membrane</keyword>
<dbReference type="eggNOG" id="COG2198">
    <property type="taxonomic scope" value="Bacteria"/>
</dbReference>
<dbReference type="AlphaFoldDB" id="Q7MMA5"/>
<dbReference type="GO" id="GO:0000160">
    <property type="term" value="P:phosphorelay signal transduction system"/>
    <property type="evidence" value="ECO:0007669"/>
    <property type="project" value="UniProtKB-KW"/>
</dbReference>
<dbReference type="EMBL" id="BA000037">
    <property type="protein sequence ID" value="BAC93932.1"/>
    <property type="molecule type" value="Genomic_DNA"/>
</dbReference>
<dbReference type="Gene3D" id="1.20.120.160">
    <property type="entry name" value="HPT domain"/>
    <property type="match status" value="1"/>
</dbReference>
<feature type="transmembrane region" description="Helical" evidence="4">
    <location>
        <begin position="234"/>
        <end position="259"/>
    </location>
</feature>
<evidence type="ECO:0000256" key="1">
    <source>
        <dbReference type="ARBA" id="ARBA00023012"/>
    </source>
</evidence>
<proteinExistence type="predicted"/>
<keyword evidence="4" id="KW-0812">Transmembrane</keyword>
<feature type="modified residue" description="Phosphohistidine" evidence="2">
    <location>
        <position position="387"/>
    </location>
</feature>
<feature type="region of interest" description="Disordered" evidence="3">
    <location>
        <begin position="286"/>
        <end position="334"/>
    </location>
</feature>
<evidence type="ECO:0000313" key="7">
    <source>
        <dbReference type="Proteomes" id="UP000002675"/>
    </source>
</evidence>